<gene>
    <name evidence="2" type="ORF">CEXT_469551</name>
</gene>
<reference evidence="2 3" key="1">
    <citation type="submission" date="2021-06" db="EMBL/GenBank/DDBJ databases">
        <title>Caerostris extrusa draft genome.</title>
        <authorList>
            <person name="Kono N."/>
            <person name="Arakawa K."/>
        </authorList>
    </citation>
    <scope>NUCLEOTIDE SEQUENCE [LARGE SCALE GENOMIC DNA]</scope>
</reference>
<organism evidence="2 3">
    <name type="scientific">Caerostris extrusa</name>
    <name type="common">Bark spider</name>
    <name type="synonym">Caerostris bankana</name>
    <dbReference type="NCBI Taxonomy" id="172846"/>
    <lineage>
        <taxon>Eukaryota</taxon>
        <taxon>Metazoa</taxon>
        <taxon>Ecdysozoa</taxon>
        <taxon>Arthropoda</taxon>
        <taxon>Chelicerata</taxon>
        <taxon>Arachnida</taxon>
        <taxon>Araneae</taxon>
        <taxon>Araneomorphae</taxon>
        <taxon>Entelegynae</taxon>
        <taxon>Araneoidea</taxon>
        <taxon>Araneidae</taxon>
        <taxon>Caerostris</taxon>
    </lineage>
</organism>
<feature type="non-terminal residue" evidence="2">
    <location>
        <position position="1"/>
    </location>
</feature>
<evidence type="ECO:0000313" key="2">
    <source>
        <dbReference type="EMBL" id="GIY75510.1"/>
    </source>
</evidence>
<accession>A0AAV4W213</accession>
<sequence length="73" mass="8036">SMSYRATWGTPPEFPGLTVEGRPASGTQYQPGVVTRGDNPPQITEWSMECYHKQAQHSYAPKNAGARHGPAHR</sequence>
<proteinExistence type="predicted"/>
<comment type="caution">
    <text evidence="2">The sequence shown here is derived from an EMBL/GenBank/DDBJ whole genome shotgun (WGS) entry which is preliminary data.</text>
</comment>
<evidence type="ECO:0000256" key="1">
    <source>
        <dbReference type="SAM" id="MobiDB-lite"/>
    </source>
</evidence>
<feature type="region of interest" description="Disordered" evidence="1">
    <location>
        <begin position="1"/>
        <end position="41"/>
    </location>
</feature>
<dbReference type="EMBL" id="BPLR01015353">
    <property type="protein sequence ID" value="GIY75510.1"/>
    <property type="molecule type" value="Genomic_DNA"/>
</dbReference>
<name>A0AAV4W213_CAEEX</name>
<keyword evidence="3" id="KW-1185">Reference proteome</keyword>
<protein>
    <submittedName>
        <fullName evidence="2">Uncharacterized protein</fullName>
    </submittedName>
</protein>
<dbReference type="AlphaFoldDB" id="A0AAV4W213"/>
<dbReference type="Proteomes" id="UP001054945">
    <property type="component" value="Unassembled WGS sequence"/>
</dbReference>
<evidence type="ECO:0000313" key="3">
    <source>
        <dbReference type="Proteomes" id="UP001054945"/>
    </source>
</evidence>